<sequence length="57" mass="6163">MTSNPIIWVAFVIVLGTLAVWIVQLVRARRGGGGDGDGGAGRGAWWEGPWDEDKPDR</sequence>
<evidence type="ECO:0000313" key="4">
    <source>
        <dbReference type="Proteomes" id="UP001500731"/>
    </source>
</evidence>
<feature type="transmembrane region" description="Helical" evidence="2">
    <location>
        <begin position="6"/>
        <end position="26"/>
    </location>
</feature>
<organism evidence="3 4">
    <name type="scientific">Microbacterium panaciterrae</name>
    <dbReference type="NCBI Taxonomy" id="985759"/>
    <lineage>
        <taxon>Bacteria</taxon>
        <taxon>Bacillati</taxon>
        <taxon>Actinomycetota</taxon>
        <taxon>Actinomycetes</taxon>
        <taxon>Micrococcales</taxon>
        <taxon>Microbacteriaceae</taxon>
        <taxon>Microbacterium</taxon>
    </lineage>
</organism>
<evidence type="ECO:0000256" key="1">
    <source>
        <dbReference type="SAM" id="MobiDB-lite"/>
    </source>
</evidence>
<evidence type="ECO:0000256" key="2">
    <source>
        <dbReference type="SAM" id="Phobius"/>
    </source>
</evidence>
<keyword evidence="4" id="KW-1185">Reference proteome</keyword>
<dbReference type="RefSeq" id="WP_345184354.1">
    <property type="nucleotide sequence ID" value="NZ_BAABGP010000004.1"/>
</dbReference>
<comment type="caution">
    <text evidence="3">The sequence shown here is derived from an EMBL/GenBank/DDBJ whole genome shotgun (WGS) entry which is preliminary data.</text>
</comment>
<keyword evidence="2" id="KW-0812">Transmembrane</keyword>
<feature type="region of interest" description="Disordered" evidence="1">
    <location>
        <begin position="29"/>
        <end position="57"/>
    </location>
</feature>
<proteinExistence type="predicted"/>
<dbReference type="EMBL" id="BAABGP010000004">
    <property type="protein sequence ID" value="GAA4480238.1"/>
    <property type="molecule type" value="Genomic_DNA"/>
</dbReference>
<gene>
    <name evidence="3" type="ORF">GCM10023171_06770</name>
</gene>
<reference evidence="4" key="1">
    <citation type="journal article" date="2019" name="Int. J. Syst. Evol. Microbiol.">
        <title>The Global Catalogue of Microorganisms (GCM) 10K type strain sequencing project: providing services to taxonomists for standard genome sequencing and annotation.</title>
        <authorList>
            <consortium name="The Broad Institute Genomics Platform"/>
            <consortium name="The Broad Institute Genome Sequencing Center for Infectious Disease"/>
            <person name="Wu L."/>
            <person name="Ma J."/>
        </authorList>
    </citation>
    <scope>NUCLEOTIDE SEQUENCE [LARGE SCALE GENOMIC DNA]</scope>
    <source>
        <strain evidence="4">JCM 17839</strain>
    </source>
</reference>
<feature type="compositionally biased region" description="Gly residues" evidence="1">
    <location>
        <begin position="31"/>
        <end position="42"/>
    </location>
</feature>
<evidence type="ECO:0000313" key="3">
    <source>
        <dbReference type="EMBL" id="GAA4480238.1"/>
    </source>
</evidence>
<keyword evidence="2" id="KW-0472">Membrane</keyword>
<accession>A0ABP8P4W7</accession>
<name>A0ABP8P4W7_9MICO</name>
<protein>
    <submittedName>
        <fullName evidence="3">Uncharacterized protein</fullName>
    </submittedName>
</protein>
<dbReference type="Proteomes" id="UP001500731">
    <property type="component" value="Unassembled WGS sequence"/>
</dbReference>
<keyword evidence="2" id="KW-1133">Transmembrane helix</keyword>